<dbReference type="Pfam" id="PF02604">
    <property type="entry name" value="PhdYeFM_antitox"/>
    <property type="match status" value="1"/>
</dbReference>
<dbReference type="Gene3D" id="3.40.1620.10">
    <property type="entry name" value="YefM-like domain"/>
    <property type="match status" value="1"/>
</dbReference>
<evidence type="ECO:0000256" key="1">
    <source>
        <dbReference type="ARBA" id="ARBA00009981"/>
    </source>
</evidence>
<dbReference type="AlphaFoldDB" id="A0A7C4W1U0"/>
<dbReference type="NCBIfam" id="TIGR01552">
    <property type="entry name" value="phd_fam"/>
    <property type="match status" value="1"/>
</dbReference>
<dbReference type="PANTHER" id="PTHR33713:SF10">
    <property type="entry name" value="ANTITOXIN YAFN"/>
    <property type="match status" value="1"/>
</dbReference>
<protein>
    <recommendedName>
        <fullName evidence="2">Antitoxin</fullName>
    </recommendedName>
</protein>
<proteinExistence type="inferred from homology"/>
<sequence>MKRVQHFYSVAEAKAKLSEVIDQVDSGDVVITRNGKPVAVMLSYSLYERLMDFIDKVWDLYLLDVGDPSIFKDLKLDELFGDFDEND</sequence>
<dbReference type="InterPro" id="IPR006442">
    <property type="entry name" value="Antitoxin_Phd/YefM"/>
</dbReference>
<organism evidence="3">
    <name type="scientific">Fervidobacterium thailandense</name>
    <dbReference type="NCBI Taxonomy" id="1008305"/>
    <lineage>
        <taxon>Bacteria</taxon>
        <taxon>Thermotogati</taxon>
        <taxon>Thermotogota</taxon>
        <taxon>Thermotogae</taxon>
        <taxon>Thermotogales</taxon>
        <taxon>Fervidobacteriaceae</taxon>
        <taxon>Fervidobacterium</taxon>
    </lineage>
</organism>
<evidence type="ECO:0000256" key="2">
    <source>
        <dbReference type="RuleBase" id="RU362080"/>
    </source>
</evidence>
<dbReference type="PANTHER" id="PTHR33713">
    <property type="entry name" value="ANTITOXIN YAFN-RELATED"/>
    <property type="match status" value="1"/>
</dbReference>
<dbReference type="EMBL" id="DSZY01000023">
    <property type="protein sequence ID" value="HGU40548.1"/>
    <property type="molecule type" value="Genomic_DNA"/>
</dbReference>
<dbReference type="InterPro" id="IPR036165">
    <property type="entry name" value="YefM-like_sf"/>
</dbReference>
<dbReference type="SUPFAM" id="SSF143120">
    <property type="entry name" value="YefM-like"/>
    <property type="match status" value="1"/>
</dbReference>
<accession>A0A7C4W1U0</accession>
<evidence type="ECO:0000313" key="3">
    <source>
        <dbReference type="EMBL" id="HGU40548.1"/>
    </source>
</evidence>
<gene>
    <name evidence="3" type="ORF">ENT77_05040</name>
</gene>
<comment type="similarity">
    <text evidence="1 2">Belongs to the phD/YefM antitoxin family.</text>
</comment>
<comment type="caution">
    <text evidence="3">The sequence shown here is derived from an EMBL/GenBank/DDBJ whole genome shotgun (WGS) entry which is preliminary data.</text>
</comment>
<dbReference type="InterPro" id="IPR051405">
    <property type="entry name" value="phD/YefM_antitoxin"/>
</dbReference>
<name>A0A7C4W1U0_9BACT</name>
<comment type="function">
    <text evidence="2">Antitoxin component of a type II toxin-antitoxin (TA) system.</text>
</comment>
<reference evidence="3" key="1">
    <citation type="journal article" date="2020" name="mSystems">
        <title>Genome- and Community-Level Interaction Insights into Carbon Utilization and Element Cycling Functions of Hydrothermarchaeota in Hydrothermal Sediment.</title>
        <authorList>
            <person name="Zhou Z."/>
            <person name="Liu Y."/>
            <person name="Xu W."/>
            <person name="Pan J."/>
            <person name="Luo Z.H."/>
            <person name="Li M."/>
        </authorList>
    </citation>
    <scope>NUCLEOTIDE SEQUENCE [LARGE SCALE GENOMIC DNA]</scope>
    <source>
        <strain evidence="3">SpSt-609</strain>
    </source>
</reference>